<feature type="compositionally biased region" description="Low complexity" evidence="1">
    <location>
        <begin position="56"/>
        <end position="70"/>
    </location>
</feature>
<feature type="region of interest" description="Disordered" evidence="1">
    <location>
        <begin position="53"/>
        <end position="85"/>
    </location>
</feature>
<evidence type="ECO:0000256" key="2">
    <source>
        <dbReference type="SAM" id="SignalP"/>
    </source>
</evidence>
<reference evidence="3" key="1">
    <citation type="submission" date="2018-01" db="EMBL/GenBank/DDBJ databases">
        <title>An insight into the sialome of Amazonian anophelines.</title>
        <authorList>
            <person name="Ribeiro J.M."/>
            <person name="Scarpassa V."/>
            <person name="Calvo E."/>
        </authorList>
    </citation>
    <scope>NUCLEOTIDE SEQUENCE</scope>
</reference>
<organism evidence="3">
    <name type="scientific">Anopheles darlingi</name>
    <name type="common">Mosquito</name>
    <dbReference type="NCBI Taxonomy" id="43151"/>
    <lineage>
        <taxon>Eukaryota</taxon>
        <taxon>Metazoa</taxon>
        <taxon>Ecdysozoa</taxon>
        <taxon>Arthropoda</taxon>
        <taxon>Hexapoda</taxon>
        <taxon>Insecta</taxon>
        <taxon>Pterygota</taxon>
        <taxon>Neoptera</taxon>
        <taxon>Endopterygota</taxon>
        <taxon>Diptera</taxon>
        <taxon>Nematocera</taxon>
        <taxon>Culicoidea</taxon>
        <taxon>Culicidae</taxon>
        <taxon>Anophelinae</taxon>
        <taxon>Anopheles</taxon>
    </lineage>
</organism>
<sequence length="85" mass="9625">MGCHDLCYSLWLLMRLIRLCLRDCVTHTHHSIRSHYPSSVLYNKSLEKRHFGVGSGKTSSSAAATRGAVRISPQKTRGKRSIRGW</sequence>
<accession>A0A2M4DR23</accession>
<evidence type="ECO:0000313" key="3">
    <source>
        <dbReference type="EMBL" id="MBW80013.1"/>
    </source>
</evidence>
<evidence type="ECO:0000256" key="1">
    <source>
        <dbReference type="SAM" id="MobiDB-lite"/>
    </source>
</evidence>
<name>A0A2M4DR23_ANODA</name>
<dbReference type="EMBL" id="GGFL01015835">
    <property type="protein sequence ID" value="MBW80013.1"/>
    <property type="molecule type" value="Transcribed_RNA"/>
</dbReference>
<feature type="signal peptide" evidence="2">
    <location>
        <begin position="1"/>
        <end position="22"/>
    </location>
</feature>
<feature type="compositionally biased region" description="Basic residues" evidence="1">
    <location>
        <begin position="76"/>
        <end position="85"/>
    </location>
</feature>
<proteinExistence type="predicted"/>
<dbReference type="AlphaFoldDB" id="A0A2M4DR23"/>
<keyword evidence="2" id="KW-0732">Signal</keyword>
<feature type="chain" id="PRO_5014792231" evidence="2">
    <location>
        <begin position="23"/>
        <end position="85"/>
    </location>
</feature>
<protein>
    <submittedName>
        <fullName evidence="3">Putative secreted protein</fullName>
    </submittedName>
</protein>